<comment type="function">
    <text evidence="13">Catalyzes the condensation reaction of fatty acid synthesis by the addition to an acyl acceptor of two carbons from malonyl-ACP. Catalyzes the first condensation reaction which initiates fatty acid synthesis and may therefore play a role in governing the total rate of fatty acid production. Possesses both acetoacetyl-ACP synthase and acetyl transacylase activities. Its substrate specificity determines the biosynthesis of branched-chain and/or straight-chain of fatty acids.</text>
</comment>
<comment type="similarity">
    <text evidence="2 13">Belongs to the thiolase-like superfamily. FabH family.</text>
</comment>
<evidence type="ECO:0000256" key="4">
    <source>
        <dbReference type="ARBA" id="ARBA00022490"/>
    </source>
</evidence>
<dbReference type="GO" id="GO:0004315">
    <property type="term" value="F:3-oxoacyl-[acyl-carrier-protein] synthase activity"/>
    <property type="evidence" value="ECO:0007669"/>
    <property type="project" value="InterPro"/>
</dbReference>
<dbReference type="NCBIfam" id="TIGR00747">
    <property type="entry name" value="fabH"/>
    <property type="match status" value="1"/>
</dbReference>
<comment type="subunit">
    <text evidence="13">Homodimer.</text>
</comment>
<feature type="active site" evidence="13">
    <location>
        <position position="254"/>
    </location>
</feature>
<dbReference type="Gene3D" id="3.40.47.10">
    <property type="match status" value="1"/>
</dbReference>
<dbReference type="SUPFAM" id="SSF53901">
    <property type="entry name" value="Thiolase-like"/>
    <property type="match status" value="1"/>
</dbReference>
<dbReference type="GO" id="GO:0033818">
    <property type="term" value="F:beta-ketoacyl-acyl-carrier-protein synthase III activity"/>
    <property type="evidence" value="ECO:0007669"/>
    <property type="project" value="UniProtKB-UniRule"/>
</dbReference>
<dbReference type="NCBIfam" id="NF006829">
    <property type="entry name" value="PRK09352.1"/>
    <property type="match status" value="1"/>
</dbReference>
<dbReference type="RefSeq" id="WP_084275324.1">
    <property type="nucleotide sequence ID" value="NZ_AP026671.1"/>
</dbReference>
<dbReference type="GO" id="GO:0005737">
    <property type="term" value="C:cytoplasm"/>
    <property type="evidence" value="ECO:0007669"/>
    <property type="project" value="UniProtKB-SubCell"/>
</dbReference>
<evidence type="ECO:0000256" key="11">
    <source>
        <dbReference type="ARBA" id="ARBA00023315"/>
    </source>
</evidence>
<dbReference type="Pfam" id="PF08541">
    <property type="entry name" value="ACP_syn_III_C"/>
    <property type="match status" value="1"/>
</dbReference>
<keyword evidence="10 13" id="KW-0511">Multifunctional enzyme</keyword>
<comment type="catalytic activity">
    <reaction evidence="12">
        <text>malonyl-[ACP] + acetyl-CoA + H(+) = 3-oxobutanoyl-[ACP] + CO2 + CoA</text>
        <dbReference type="Rhea" id="RHEA:12080"/>
        <dbReference type="Rhea" id="RHEA-COMP:9623"/>
        <dbReference type="Rhea" id="RHEA-COMP:9625"/>
        <dbReference type="ChEBI" id="CHEBI:15378"/>
        <dbReference type="ChEBI" id="CHEBI:16526"/>
        <dbReference type="ChEBI" id="CHEBI:57287"/>
        <dbReference type="ChEBI" id="CHEBI:57288"/>
        <dbReference type="ChEBI" id="CHEBI:78449"/>
        <dbReference type="ChEBI" id="CHEBI:78450"/>
        <dbReference type="EC" id="2.3.1.180"/>
    </reaction>
    <physiologicalReaction direction="left-to-right" evidence="12">
        <dbReference type="Rhea" id="RHEA:12081"/>
    </physiologicalReaction>
</comment>
<protein>
    <recommendedName>
        <fullName evidence="3 13">Beta-ketoacyl-[acyl-carrier-protein] synthase III</fullName>
        <shortName evidence="13">Beta-ketoacyl-ACP synthase III</shortName>
        <shortName evidence="13">KAS III</shortName>
        <ecNumber evidence="3 13">2.3.1.180</ecNumber>
    </recommendedName>
    <alternativeName>
        <fullName evidence="13">3-oxoacyl-[acyl-carrier-protein] synthase 3</fullName>
    </alternativeName>
    <alternativeName>
        <fullName evidence="13">3-oxoacyl-[acyl-carrier-protein] synthase III</fullName>
    </alternativeName>
</protein>
<dbReference type="Pfam" id="PF08545">
    <property type="entry name" value="ACP_syn_III"/>
    <property type="match status" value="1"/>
</dbReference>
<feature type="domain" description="Beta-ketoacyl-[acyl-carrier-protein] synthase III C-terminal" evidence="14">
    <location>
        <begin position="238"/>
        <end position="325"/>
    </location>
</feature>
<evidence type="ECO:0000256" key="8">
    <source>
        <dbReference type="ARBA" id="ARBA00023098"/>
    </source>
</evidence>
<evidence type="ECO:0000256" key="10">
    <source>
        <dbReference type="ARBA" id="ARBA00023268"/>
    </source>
</evidence>
<evidence type="ECO:0000256" key="7">
    <source>
        <dbReference type="ARBA" id="ARBA00022832"/>
    </source>
</evidence>
<dbReference type="CDD" id="cd00830">
    <property type="entry name" value="KAS_III"/>
    <property type="match status" value="1"/>
</dbReference>
<dbReference type="STRING" id="1069081.SAMN05660197_0869"/>
<keyword evidence="7 13" id="KW-0276">Fatty acid metabolism</keyword>
<dbReference type="AlphaFoldDB" id="A0A1W1WTJ9"/>
<dbReference type="PANTHER" id="PTHR34069">
    <property type="entry name" value="3-OXOACYL-[ACYL-CARRIER-PROTEIN] SYNTHASE 3"/>
    <property type="match status" value="1"/>
</dbReference>
<evidence type="ECO:0000256" key="9">
    <source>
        <dbReference type="ARBA" id="ARBA00023160"/>
    </source>
</evidence>
<dbReference type="GO" id="GO:0044550">
    <property type="term" value="P:secondary metabolite biosynthetic process"/>
    <property type="evidence" value="ECO:0007669"/>
    <property type="project" value="TreeGrafter"/>
</dbReference>
<dbReference type="PANTHER" id="PTHR34069:SF2">
    <property type="entry name" value="BETA-KETOACYL-[ACYL-CARRIER-PROTEIN] SYNTHASE III"/>
    <property type="match status" value="1"/>
</dbReference>
<dbReference type="UniPathway" id="UPA00094"/>
<evidence type="ECO:0000256" key="12">
    <source>
        <dbReference type="ARBA" id="ARBA00051096"/>
    </source>
</evidence>
<evidence type="ECO:0000256" key="1">
    <source>
        <dbReference type="ARBA" id="ARBA00005194"/>
    </source>
</evidence>
<evidence type="ECO:0000256" key="3">
    <source>
        <dbReference type="ARBA" id="ARBA00012333"/>
    </source>
</evidence>
<comment type="domain">
    <text evidence="13">The last Arg residue of the ACP-binding site is essential for the weak association between ACP/AcpP and FabH.</text>
</comment>
<comment type="subcellular location">
    <subcellularLocation>
        <location evidence="13">Cytoplasm</location>
    </subcellularLocation>
</comment>
<dbReference type="Proteomes" id="UP000192602">
    <property type="component" value="Unassembled WGS sequence"/>
</dbReference>
<evidence type="ECO:0000256" key="2">
    <source>
        <dbReference type="ARBA" id="ARBA00008642"/>
    </source>
</evidence>
<dbReference type="HAMAP" id="MF_01815">
    <property type="entry name" value="FabH"/>
    <property type="match status" value="1"/>
</dbReference>
<evidence type="ECO:0000256" key="13">
    <source>
        <dbReference type="HAMAP-Rule" id="MF_01815"/>
    </source>
</evidence>
<dbReference type="InterPro" id="IPR013747">
    <property type="entry name" value="ACP_syn_III_C"/>
</dbReference>
<evidence type="ECO:0000256" key="5">
    <source>
        <dbReference type="ARBA" id="ARBA00022516"/>
    </source>
</evidence>
<dbReference type="EC" id="2.3.1.180" evidence="3 13"/>
<evidence type="ECO:0000256" key="6">
    <source>
        <dbReference type="ARBA" id="ARBA00022679"/>
    </source>
</evidence>
<proteinExistence type="inferred from homology"/>
<accession>A0A1W1WTJ9</accession>
<evidence type="ECO:0000259" key="14">
    <source>
        <dbReference type="Pfam" id="PF08541"/>
    </source>
</evidence>
<name>A0A1W1WTJ9_9BACT</name>
<organism evidence="16 17">
    <name type="scientific">Nitratiruptor tergarcus DSM 16512</name>
    <dbReference type="NCBI Taxonomy" id="1069081"/>
    <lineage>
        <taxon>Bacteria</taxon>
        <taxon>Pseudomonadati</taxon>
        <taxon>Campylobacterota</taxon>
        <taxon>Epsilonproteobacteria</taxon>
        <taxon>Nautiliales</taxon>
        <taxon>Nitratiruptoraceae</taxon>
        <taxon>Nitratiruptor</taxon>
    </lineage>
</organism>
<evidence type="ECO:0000313" key="17">
    <source>
        <dbReference type="Proteomes" id="UP000192602"/>
    </source>
</evidence>
<gene>
    <name evidence="13" type="primary">fabH</name>
    <name evidence="16" type="ORF">SAMN05660197_0869</name>
</gene>
<feature type="active site" evidence="13">
    <location>
        <position position="284"/>
    </location>
</feature>
<keyword evidence="5 13" id="KW-0444">Lipid biosynthesis</keyword>
<dbReference type="FunFam" id="3.40.47.10:FF:000004">
    <property type="entry name" value="3-oxoacyl-[acyl-carrier-protein] synthase 3"/>
    <property type="match status" value="1"/>
</dbReference>
<dbReference type="OrthoDB" id="9815506at2"/>
<keyword evidence="17" id="KW-1185">Reference proteome</keyword>
<dbReference type="InterPro" id="IPR013751">
    <property type="entry name" value="ACP_syn_III_N"/>
</dbReference>
<sequence length="330" mass="35796">MYAALRSIGAYIPKNVLTNHDLEKMVDTSDEWITKRTGIKTRYIADKDESTSDLGVNAARNALERAGMQVTDVDMIVCATISPDYFCMPSTACMIAKKLEIANIPAFDISAACSGFIYALATAKAFIESGMAKNVLIIGAEKLSAIVDYTDRTTCILFGDGAGAAIVSATENKDEAIKDINIAADGKYYDYLITPGCGTNRPCSEEVLKERECYIKMKGNETFKVAVKTLTNDVIEILEKNKIKSEEIDFFVPHQANYRILNAVANALGLSQEQIVMTVSKYGNTSSASIPMAINEIYEQGLLKSGDLMLLDAFGGGFTWGSALVPFAGQ</sequence>
<dbReference type="InterPro" id="IPR004655">
    <property type="entry name" value="FabH"/>
</dbReference>
<dbReference type="InterPro" id="IPR016039">
    <property type="entry name" value="Thiolase-like"/>
</dbReference>
<keyword evidence="4 13" id="KW-0963">Cytoplasm</keyword>
<keyword evidence="11 13" id="KW-0012">Acyltransferase</keyword>
<feature type="region of interest" description="ACP-binding" evidence="13">
    <location>
        <begin position="255"/>
        <end position="259"/>
    </location>
</feature>
<dbReference type="EMBL" id="FWWZ01000001">
    <property type="protein sequence ID" value="SMC09073.1"/>
    <property type="molecule type" value="Genomic_DNA"/>
</dbReference>
<reference evidence="17" key="1">
    <citation type="submission" date="2017-04" db="EMBL/GenBank/DDBJ databases">
        <authorList>
            <person name="Varghese N."/>
            <person name="Submissions S."/>
        </authorList>
    </citation>
    <scope>NUCLEOTIDE SEQUENCE [LARGE SCALE GENOMIC DNA]</scope>
    <source>
        <strain evidence="17">DSM 16512</strain>
    </source>
</reference>
<keyword evidence="9 13" id="KW-0275">Fatty acid biosynthesis</keyword>
<feature type="domain" description="Beta-ketoacyl-[acyl-carrier-protein] synthase III N-terminal" evidence="15">
    <location>
        <begin position="107"/>
        <end position="186"/>
    </location>
</feature>
<feature type="active site" evidence="13">
    <location>
        <position position="113"/>
    </location>
</feature>
<evidence type="ECO:0000313" key="16">
    <source>
        <dbReference type="EMBL" id="SMC09073.1"/>
    </source>
</evidence>
<evidence type="ECO:0000259" key="15">
    <source>
        <dbReference type="Pfam" id="PF08545"/>
    </source>
</evidence>
<comment type="pathway">
    <text evidence="1 13">Lipid metabolism; fatty acid biosynthesis.</text>
</comment>
<dbReference type="GO" id="GO:0006633">
    <property type="term" value="P:fatty acid biosynthetic process"/>
    <property type="evidence" value="ECO:0007669"/>
    <property type="project" value="UniProtKB-UniRule"/>
</dbReference>
<keyword evidence="8 13" id="KW-0443">Lipid metabolism</keyword>
<keyword evidence="6 13" id="KW-0808">Transferase</keyword>